<name>M1DNV7_SOLTU</name>
<dbReference type="AlphaFoldDB" id="M1DNV7"/>
<organism evidence="2 3">
    <name type="scientific">Solanum tuberosum</name>
    <name type="common">Potato</name>
    <dbReference type="NCBI Taxonomy" id="4113"/>
    <lineage>
        <taxon>Eukaryota</taxon>
        <taxon>Viridiplantae</taxon>
        <taxon>Streptophyta</taxon>
        <taxon>Embryophyta</taxon>
        <taxon>Tracheophyta</taxon>
        <taxon>Spermatophyta</taxon>
        <taxon>Magnoliopsida</taxon>
        <taxon>eudicotyledons</taxon>
        <taxon>Gunneridae</taxon>
        <taxon>Pentapetalae</taxon>
        <taxon>asterids</taxon>
        <taxon>lamiids</taxon>
        <taxon>Solanales</taxon>
        <taxon>Solanaceae</taxon>
        <taxon>Solanoideae</taxon>
        <taxon>Solaneae</taxon>
        <taxon>Solanum</taxon>
    </lineage>
</organism>
<feature type="coiled-coil region" evidence="1">
    <location>
        <begin position="118"/>
        <end position="145"/>
    </location>
</feature>
<keyword evidence="3" id="KW-1185">Reference proteome</keyword>
<evidence type="ECO:0000256" key="1">
    <source>
        <dbReference type="SAM" id="Coils"/>
    </source>
</evidence>
<accession>M1DNV7</accession>
<dbReference type="Proteomes" id="UP000011115">
    <property type="component" value="Unassembled WGS sequence"/>
</dbReference>
<proteinExistence type="predicted"/>
<dbReference type="PaxDb" id="4113-PGSC0003DMT400091999"/>
<dbReference type="Gramene" id="PGSC0003DMT400091999">
    <property type="protein sequence ID" value="PGSC0003DMT400091999"/>
    <property type="gene ID" value="PGSC0003DMG400041570"/>
</dbReference>
<keyword evidence="1" id="KW-0175">Coiled coil</keyword>
<dbReference type="PANTHER" id="PTHR33180:SF31">
    <property type="entry name" value="POLYPROTEIN PROTEIN"/>
    <property type="match status" value="1"/>
</dbReference>
<protein>
    <submittedName>
        <fullName evidence="2">Polyprotein protein</fullName>
    </submittedName>
</protein>
<dbReference type="InParanoid" id="M1DNV7"/>
<dbReference type="EnsemblPlants" id="PGSC0003DMT400091999">
    <property type="protein sequence ID" value="PGSC0003DMT400091999"/>
    <property type="gene ID" value="PGSC0003DMG400041570"/>
</dbReference>
<reference evidence="2" key="2">
    <citation type="submission" date="2015-06" db="UniProtKB">
        <authorList>
            <consortium name="EnsemblPlants"/>
        </authorList>
    </citation>
    <scope>IDENTIFICATION</scope>
    <source>
        <strain evidence="2">DM1-3 516 R44</strain>
    </source>
</reference>
<reference evidence="3" key="1">
    <citation type="journal article" date="2011" name="Nature">
        <title>Genome sequence and analysis of the tuber crop potato.</title>
        <authorList>
            <consortium name="The Potato Genome Sequencing Consortium"/>
        </authorList>
    </citation>
    <scope>NUCLEOTIDE SEQUENCE [LARGE SCALE GENOMIC DNA]</scope>
    <source>
        <strain evidence="3">cv. DM1-3 516 R44</strain>
    </source>
</reference>
<sequence length="196" mass="21437">MVLAPPVQCPPPKFMNKVKAARPRNFLEEKRLSIEGVIDRDPEIMECLRYHEFQIFTKPRGPYIPNWMGQLTLSAHRRAASLDASIPGMIQIVVTNAITPLSTTIAALVARIAICEHNQEATEEVTTLKAAIAELRRDIDKLKATDVPMVFGTVEMPDDDLTKTEEIMIDVVVQASLAKFSASRSSGAGPSGGHSG</sequence>
<evidence type="ECO:0000313" key="3">
    <source>
        <dbReference type="Proteomes" id="UP000011115"/>
    </source>
</evidence>
<evidence type="ECO:0000313" key="2">
    <source>
        <dbReference type="EnsemblPlants" id="PGSC0003DMT400091999"/>
    </source>
</evidence>
<dbReference type="HOGENOM" id="CLU_103541_0_0_1"/>
<dbReference type="PANTHER" id="PTHR33180">
    <property type="entry name" value="PHOTOSYSTEM II CP43 REACTION CENTER PROTEIN"/>
    <property type="match status" value="1"/>
</dbReference>